<accession>A0ABR3WE65</accession>
<name>A0ABR3WE65_9PEZI</name>
<sequence>MASSKDTTTLNEAQTSFLTLLMKNIKTKPDIDFDAVAQELGITPKSAKERFRLLSIKMGWNDGPKGPSTPQKHSGVTKRAAGRVGAKGGKGKKADNATPDGADDPDELGNKADDSDEIVKDEPEI</sequence>
<gene>
    <name evidence="3" type="ORF">Daus18300_009476</name>
</gene>
<feature type="domain" description="Myb-like DNA-binding" evidence="2">
    <location>
        <begin position="12"/>
        <end position="54"/>
    </location>
</feature>
<evidence type="ECO:0000256" key="1">
    <source>
        <dbReference type="SAM" id="MobiDB-lite"/>
    </source>
</evidence>
<reference evidence="3 4" key="1">
    <citation type="journal article" date="2024" name="IMA Fungus">
        <title>IMA Genome - F19 : A genome assembly and annotation guide to empower mycologists, including annotated draft genome sequences of Ceratocystis pirilliformis, Diaporthe australafricana, Fusarium ophioides, Paecilomyces lecythidis, and Sporothrix stenoceras.</title>
        <authorList>
            <person name="Aylward J."/>
            <person name="Wilson A.M."/>
            <person name="Visagie C.M."/>
            <person name="Spraker J."/>
            <person name="Barnes I."/>
            <person name="Buitendag C."/>
            <person name="Ceriani C."/>
            <person name="Del Mar Angel L."/>
            <person name="du Plessis D."/>
            <person name="Fuchs T."/>
            <person name="Gasser K."/>
            <person name="Kramer D."/>
            <person name="Li W."/>
            <person name="Munsamy K."/>
            <person name="Piso A."/>
            <person name="Price J.L."/>
            <person name="Sonnekus B."/>
            <person name="Thomas C."/>
            <person name="van der Nest A."/>
            <person name="van Dijk A."/>
            <person name="van Heerden A."/>
            <person name="van Vuuren N."/>
            <person name="Yilmaz N."/>
            <person name="Duong T.A."/>
            <person name="van der Merwe N.A."/>
            <person name="Wingfield M.J."/>
            <person name="Wingfield B.D."/>
        </authorList>
    </citation>
    <scope>NUCLEOTIDE SEQUENCE [LARGE SCALE GENOMIC DNA]</scope>
    <source>
        <strain evidence="3 4">CMW 18300</strain>
    </source>
</reference>
<protein>
    <recommendedName>
        <fullName evidence="2">Myb-like DNA-binding domain-containing protein</fullName>
    </recommendedName>
</protein>
<feature type="region of interest" description="Disordered" evidence="1">
    <location>
        <begin position="58"/>
        <end position="125"/>
    </location>
</feature>
<evidence type="ECO:0000259" key="2">
    <source>
        <dbReference type="Pfam" id="PF22980"/>
    </source>
</evidence>
<dbReference type="EMBL" id="JAWRVE010000096">
    <property type="protein sequence ID" value="KAL1859754.1"/>
    <property type="molecule type" value="Genomic_DNA"/>
</dbReference>
<keyword evidence="4" id="KW-1185">Reference proteome</keyword>
<evidence type="ECO:0000313" key="4">
    <source>
        <dbReference type="Proteomes" id="UP001583177"/>
    </source>
</evidence>
<proteinExistence type="predicted"/>
<feature type="compositionally biased region" description="Basic and acidic residues" evidence="1">
    <location>
        <begin position="108"/>
        <end position="125"/>
    </location>
</feature>
<organism evidence="3 4">
    <name type="scientific">Diaporthe australafricana</name>
    <dbReference type="NCBI Taxonomy" id="127596"/>
    <lineage>
        <taxon>Eukaryota</taxon>
        <taxon>Fungi</taxon>
        <taxon>Dikarya</taxon>
        <taxon>Ascomycota</taxon>
        <taxon>Pezizomycotina</taxon>
        <taxon>Sordariomycetes</taxon>
        <taxon>Sordariomycetidae</taxon>
        <taxon>Diaporthales</taxon>
        <taxon>Diaporthaceae</taxon>
        <taxon>Diaporthe</taxon>
    </lineage>
</organism>
<dbReference type="Proteomes" id="UP001583177">
    <property type="component" value="Unassembled WGS sequence"/>
</dbReference>
<comment type="caution">
    <text evidence="3">The sequence shown here is derived from an EMBL/GenBank/DDBJ whole genome shotgun (WGS) entry which is preliminary data.</text>
</comment>
<dbReference type="InterPro" id="IPR054505">
    <property type="entry name" value="Myb_DNA-bind_8"/>
</dbReference>
<evidence type="ECO:0000313" key="3">
    <source>
        <dbReference type="EMBL" id="KAL1859754.1"/>
    </source>
</evidence>
<dbReference type="Pfam" id="PF22980">
    <property type="entry name" value="Myb_DNA-bind_8"/>
    <property type="match status" value="1"/>
</dbReference>